<dbReference type="EMBL" id="BMJS01000014">
    <property type="protein sequence ID" value="GGF98257.1"/>
    <property type="molecule type" value="Genomic_DNA"/>
</dbReference>
<dbReference type="AlphaFoldDB" id="A0A8J3E8F3"/>
<evidence type="ECO:0000256" key="3">
    <source>
        <dbReference type="SAM" id="Phobius"/>
    </source>
</evidence>
<dbReference type="Pfam" id="PF25876">
    <property type="entry name" value="HH_MFP_RND"/>
    <property type="match status" value="1"/>
</dbReference>
<dbReference type="Gene3D" id="2.40.50.100">
    <property type="match status" value="1"/>
</dbReference>
<dbReference type="SUPFAM" id="SSF111369">
    <property type="entry name" value="HlyD-like secretion proteins"/>
    <property type="match status" value="3"/>
</dbReference>
<accession>A0A8J3E8F3</accession>
<name>A0A8J3E8F3_9GAMM</name>
<proteinExistence type="inferred from homology"/>
<organism evidence="7 8">
    <name type="scientific">Cysteiniphilum litorale</name>
    <dbReference type="NCBI Taxonomy" id="2056700"/>
    <lineage>
        <taxon>Bacteria</taxon>
        <taxon>Pseudomonadati</taxon>
        <taxon>Pseudomonadota</taxon>
        <taxon>Gammaproteobacteria</taxon>
        <taxon>Thiotrichales</taxon>
        <taxon>Fastidiosibacteraceae</taxon>
        <taxon>Cysteiniphilum</taxon>
    </lineage>
</organism>
<dbReference type="OrthoDB" id="9811754at2"/>
<keyword evidence="3" id="KW-1133">Transmembrane helix</keyword>
<dbReference type="InterPro" id="IPR050739">
    <property type="entry name" value="MFP"/>
</dbReference>
<dbReference type="Pfam" id="PF25963">
    <property type="entry name" value="Beta-barrel_AAEA"/>
    <property type="match status" value="1"/>
</dbReference>
<evidence type="ECO:0000313" key="7">
    <source>
        <dbReference type="EMBL" id="GGF98257.1"/>
    </source>
</evidence>
<dbReference type="Gene3D" id="1.10.287.470">
    <property type="entry name" value="Helix hairpin bin"/>
    <property type="match status" value="1"/>
</dbReference>
<dbReference type="InterPro" id="IPR058625">
    <property type="entry name" value="MdtA-like_BSH"/>
</dbReference>
<dbReference type="Proteomes" id="UP000636949">
    <property type="component" value="Unassembled WGS sequence"/>
</dbReference>
<dbReference type="Pfam" id="PF25917">
    <property type="entry name" value="BSH_RND"/>
    <property type="match status" value="1"/>
</dbReference>
<dbReference type="InterPro" id="IPR058634">
    <property type="entry name" value="AaeA-lik-b-barrel"/>
</dbReference>
<protein>
    <submittedName>
        <fullName evidence="7">Multidrug resistance protein A</fullName>
    </submittedName>
</protein>
<gene>
    <name evidence="7" type="ORF">GCM10010995_14350</name>
</gene>
<feature type="domain" description="Multidrug resistance protein MdtA-like alpha-helical hairpin" evidence="4">
    <location>
        <begin position="135"/>
        <end position="198"/>
    </location>
</feature>
<evidence type="ECO:0000313" key="8">
    <source>
        <dbReference type="Proteomes" id="UP000636949"/>
    </source>
</evidence>
<evidence type="ECO:0000259" key="6">
    <source>
        <dbReference type="Pfam" id="PF25963"/>
    </source>
</evidence>
<evidence type="ECO:0000259" key="4">
    <source>
        <dbReference type="Pfam" id="PF25876"/>
    </source>
</evidence>
<feature type="domain" description="p-hydroxybenzoic acid efflux pump subunit AaeA-like beta-barrel" evidence="6">
    <location>
        <begin position="257"/>
        <end position="350"/>
    </location>
</feature>
<evidence type="ECO:0000256" key="1">
    <source>
        <dbReference type="ARBA" id="ARBA00009477"/>
    </source>
</evidence>
<keyword evidence="3" id="KW-0812">Transmembrane</keyword>
<feature type="transmembrane region" description="Helical" evidence="3">
    <location>
        <begin position="34"/>
        <end position="52"/>
    </location>
</feature>
<reference evidence="7" key="2">
    <citation type="submission" date="2020-09" db="EMBL/GenBank/DDBJ databases">
        <authorList>
            <person name="Sun Q."/>
            <person name="Zhou Y."/>
        </authorList>
    </citation>
    <scope>NUCLEOTIDE SEQUENCE</scope>
    <source>
        <strain evidence="7">CGMCC 1.15758</strain>
    </source>
</reference>
<feature type="coiled-coil region" evidence="2">
    <location>
        <begin position="110"/>
        <end position="151"/>
    </location>
</feature>
<dbReference type="PANTHER" id="PTHR30386">
    <property type="entry name" value="MEMBRANE FUSION SUBUNIT OF EMRAB-TOLC MULTIDRUG EFFLUX PUMP"/>
    <property type="match status" value="1"/>
</dbReference>
<dbReference type="RefSeq" id="WP_117002635.1">
    <property type="nucleotide sequence ID" value="NZ_BMJS01000014.1"/>
</dbReference>
<evidence type="ECO:0000256" key="2">
    <source>
        <dbReference type="SAM" id="Coils"/>
    </source>
</evidence>
<dbReference type="Gene3D" id="2.40.30.170">
    <property type="match status" value="1"/>
</dbReference>
<evidence type="ECO:0000259" key="5">
    <source>
        <dbReference type="Pfam" id="PF25917"/>
    </source>
</evidence>
<reference evidence="7" key="1">
    <citation type="journal article" date="2014" name="Int. J. Syst. Evol. Microbiol.">
        <title>Complete genome sequence of Corynebacterium casei LMG S-19264T (=DSM 44701T), isolated from a smear-ripened cheese.</title>
        <authorList>
            <consortium name="US DOE Joint Genome Institute (JGI-PGF)"/>
            <person name="Walter F."/>
            <person name="Albersmeier A."/>
            <person name="Kalinowski J."/>
            <person name="Ruckert C."/>
        </authorList>
    </citation>
    <scope>NUCLEOTIDE SEQUENCE</scope>
    <source>
        <strain evidence="7">CGMCC 1.15758</strain>
    </source>
</reference>
<dbReference type="InterPro" id="IPR058624">
    <property type="entry name" value="MdtA-like_HH"/>
</dbReference>
<keyword evidence="3" id="KW-0472">Membrane</keyword>
<sequence>MTEQTTEISNKTETDNQNKVPIAKNAGAKAWKKYAILGIVILLCVIGFYAYVKYTEIYPSTDDAYVNADVIHMSAQVTGKLDKLYISNNQEVKKGELLFTIEPQSFEYELAKAKADLTLAQEEVAAIKDSINLQEAKLKQAQAQKFVAEQKEARIAKLVAQGMVSKEDADEAKGDLEVANANVNAAFASIAQEQKQLTLQQSKIAAAKADVSTAALNLSYTKIYASTSGFVTNFTLRPGSLITQNQNLFVLVSNEAYWLDANFKETQMSRMKVGQKASVILDMYPNVTLHGTVQSISEGSGSVFSLLPPENASGNWVKVVQRFPVKVVLDQSEVNKVPRLRVGASATVEVDTNS</sequence>
<keyword evidence="2" id="KW-0175">Coiled coil</keyword>
<feature type="domain" description="Multidrug resistance protein MdtA-like barrel-sandwich hybrid" evidence="5">
    <location>
        <begin position="71"/>
        <end position="252"/>
    </location>
</feature>
<keyword evidence="8" id="KW-1185">Reference proteome</keyword>
<comment type="caution">
    <text evidence="7">The sequence shown here is derived from an EMBL/GenBank/DDBJ whole genome shotgun (WGS) entry which is preliminary data.</text>
</comment>
<comment type="similarity">
    <text evidence="1">Belongs to the membrane fusion protein (MFP) (TC 8.A.1) family.</text>
</comment>
<dbReference type="GO" id="GO:0055085">
    <property type="term" value="P:transmembrane transport"/>
    <property type="evidence" value="ECO:0007669"/>
    <property type="project" value="InterPro"/>
</dbReference>
<dbReference type="PANTHER" id="PTHR30386:SF24">
    <property type="entry name" value="MULTIDRUG RESISTANCE EFFLUX PUMP"/>
    <property type="match status" value="1"/>
</dbReference>